<feature type="non-terminal residue" evidence="7">
    <location>
        <position position="195"/>
    </location>
</feature>
<protein>
    <recommendedName>
        <fullName evidence="6">THAP-type domain-containing protein</fullName>
    </recommendedName>
</protein>
<dbReference type="SMART" id="SM00980">
    <property type="entry name" value="THAP"/>
    <property type="match status" value="1"/>
</dbReference>
<evidence type="ECO:0000313" key="8">
    <source>
        <dbReference type="Proteomes" id="UP000837857"/>
    </source>
</evidence>
<evidence type="ECO:0000256" key="3">
    <source>
        <dbReference type="ARBA" id="ARBA00022833"/>
    </source>
</evidence>
<keyword evidence="8" id="KW-1185">Reference proteome</keyword>
<evidence type="ECO:0000259" key="6">
    <source>
        <dbReference type="PROSITE" id="PS50950"/>
    </source>
</evidence>
<dbReference type="Proteomes" id="UP000837857">
    <property type="component" value="Chromosome 23"/>
</dbReference>
<evidence type="ECO:0000256" key="1">
    <source>
        <dbReference type="ARBA" id="ARBA00022723"/>
    </source>
</evidence>
<organism evidence="7 8">
    <name type="scientific">Iphiclides podalirius</name>
    <name type="common">scarce swallowtail</name>
    <dbReference type="NCBI Taxonomy" id="110791"/>
    <lineage>
        <taxon>Eukaryota</taxon>
        <taxon>Metazoa</taxon>
        <taxon>Ecdysozoa</taxon>
        <taxon>Arthropoda</taxon>
        <taxon>Hexapoda</taxon>
        <taxon>Insecta</taxon>
        <taxon>Pterygota</taxon>
        <taxon>Neoptera</taxon>
        <taxon>Endopterygota</taxon>
        <taxon>Lepidoptera</taxon>
        <taxon>Glossata</taxon>
        <taxon>Ditrysia</taxon>
        <taxon>Papilionoidea</taxon>
        <taxon>Papilionidae</taxon>
        <taxon>Papilioninae</taxon>
        <taxon>Iphiclides</taxon>
    </lineage>
</organism>
<name>A0ABN8IN93_9NEOP</name>
<gene>
    <name evidence="7" type="ORF">IPOD504_LOCUS9699</name>
</gene>
<keyword evidence="1" id="KW-0479">Metal-binding</keyword>
<feature type="domain" description="THAP-type" evidence="6">
    <location>
        <begin position="1"/>
        <end position="83"/>
    </location>
</feature>
<dbReference type="Pfam" id="PF05485">
    <property type="entry name" value="THAP"/>
    <property type="match status" value="1"/>
</dbReference>
<evidence type="ECO:0000256" key="2">
    <source>
        <dbReference type="ARBA" id="ARBA00022771"/>
    </source>
</evidence>
<accession>A0ABN8IN93</accession>
<keyword evidence="4 5" id="KW-0238">DNA-binding</keyword>
<dbReference type="PROSITE" id="PS50950">
    <property type="entry name" value="ZF_THAP"/>
    <property type="match status" value="1"/>
</dbReference>
<reference evidence="7" key="1">
    <citation type="submission" date="2022-03" db="EMBL/GenBank/DDBJ databases">
        <authorList>
            <person name="Martin H S."/>
        </authorList>
    </citation>
    <scope>NUCLEOTIDE SEQUENCE</scope>
</reference>
<evidence type="ECO:0000256" key="4">
    <source>
        <dbReference type="ARBA" id="ARBA00023125"/>
    </source>
</evidence>
<proteinExistence type="predicted"/>
<evidence type="ECO:0000256" key="5">
    <source>
        <dbReference type="PROSITE-ProRule" id="PRU00309"/>
    </source>
</evidence>
<evidence type="ECO:0000313" key="7">
    <source>
        <dbReference type="EMBL" id="CAH2056493.1"/>
    </source>
</evidence>
<keyword evidence="2 5" id="KW-0863">Zinc-finger</keyword>
<dbReference type="EMBL" id="OW152835">
    <property type="protein sequence ID" value="CAH2056493.1"/>
    <property type="molecule type" value="Genomic_DNA"/>
</dbReference>
<dbReference type="SUPFAM" id="SSF57716">
    <property type="entry name" value="Glucocorticoid receptor-like (DNA-binding domain)"/>
    <property type="match status" value="1"/>
</dbReference>
<dbReference type="InterPro" id="IPR006612">
    <property type="entry name" value="THAP_Znf"/>
</dbReference>
<keyword evidence="3" id="KW-0862">Zinc</keyword>
<sequence length="195" mass="22072">MASDKKCCVPGCLETGETLHAFPNPLKDLERFKAWYTLIGGPNLLGLTNDHIYKYRRVCHAHFEKGFCCRYNRISKIAIPTLKMPVSDPKLHSRSCSIQQSIESSFRSAPSTSKDLALQSIPTGSNRQPMQSIENVLQNVSSTIKFSDPKLHSRRCSVQQSIESTFRSAPSTSKECTRTKRRIYKATTFRRQDPS</sequence>